<evidence type="ECO:0000259" key="1">
    <source>
        <dbReference type="Pfam" id="PF26593"/>
    </source>
</evidence>
<organism evidence="2 3">
    <name type="scientific">Candidatus Doudnabacteria bacterium RIFCSPHIGHO2_01_FULL_45_18</name>
    <dbReference type="NCBI Taxonomy" id="1817823"/>
    <lineage>
        <taxon>Bacteria</taxon>
        <taxon>Candidatus Doudnaibacteriota</taxon>
    </lineage>
</organism>
<dbReference type="Pfam" id="PF26593">
    <property type="entry name" value="TraC-like"/>
    <property type="match status" value="1"/>
</dbReference>
<proteinExistence type="predicted"/>
<dbReference type="EMBL" id="MFEJ01000009">
    <property type="protein sequence ID" value="OGE80522.1"/>
    <property type="molecule type" value="Genomic_DNA"/>
</dbReference>
<comment type="caution">
    <text evidence="2">The sequence shown here is derived from an EMBL/GenBank/DDBJ whole genome shotgun (WGS) entry which is preliminary data.</text>
</comment>
<name>A0A1F5NSL0_9BACT</name>
<gene>
    <name evidence="2" type="ORF">A2660_01515</name>
</gene>
<protein>
    <recommendedName>
        <fullName evidence="1">TraC-like domain-containing protein</fullName>
    </recommendedName>
</protein>
<feature type="domain" description="TraC-like" evidence="1">
    <location>
        <begin position="30"/>
        <end position="209"/>
    </location>
</feature>
<accession>A0A1F5NSL0</accession>
<evidence type="ECO:0000313" key="2">
    <source>
        <dbReference type="EMBL" id="OGE80522.1"/>
    </source>
</evidence>
<evidence type="ECO:0000313" key="3">
    <source>
        <dbReference type="Proteomes" id="UP000176233"/>
    </source>
</evidence>
<reference evidence="2 3" key="1">
    <citation type="journal article" date="2016" name="Nat. Commun.">
        <title>Thousands of microbial genomes shed light on interconnected biogeochemical processes in an aquifer system.</title>
        <authorList>
            <person name="Anantharaman K."/>
            <person name="Brown C.T."/>
            <person name="Hug L.A."/>
            <person name="Sharon I."/>
            <person name="Castelle C.J."/>
            <person name="Probst A.J."/>
            <person name="Thomas B.C."/>
            <person name="Singh A."/>
            <person name="Wilkins M.J."/>
            <person name="Karaoz U."/>
            <person name="Brodie E.L."/>
            <person name="Williams K.H."/>
            <person name="Hubbard S.S."/>
            <person name="Banfield J.F."/>
        </authorList>
    </citation>
    <scope>NUCLEOTIDE SEQUENCE [LARGE SCALE GENOMIC DNA]</scope>
</reference>
<dbReference type="AlphaFoldDB" id="A0A1F5NSL0"/>
<sequence length="229" mass="25726">MAKKEMQSNMSGSKPTASTQQYLDIAEIKQGTIVMRDGSLRAVLVVSSTNFSLKSADEQNALISAYQSFLNALEFPIQILLQSRKLDINSYLDRLRAIQQQQTNELLRMQTQEYIEYIGKLIEFASIMNKTFYVIVPLSSGAAKQGFLSGLSNLFNPATQISGKDKEFDRAREDLYKRVSQVSLSLGSMGLKTLLLTTEELLELMYNSYNLNTATPIKIKNIEDLDLAK</sequence>
<dbReference type="InterPro" id="IPR058596">
    <property type="entry name" value="TraC-like_dom"/>
</dbReference>
<dbReference type="Proteomes" id="UP000176233">
    <property type="component" value="Unassembled WGS sequence"/>
</dbReference>